<keyword evidence="3" id="KW-0963">Cytoplasm</keyword>
<name>A0A6A8G2B7_STAAU</name>
<keyword evidence="4 9" id="KW-0808">Transferase</keyword>
<accession>A0A6A8G2B7</accession>
<dbReference type="InterPro" id="IPR003447">
    <property type="entry name" value="FEMABX"/>
</dbReference>
<feature type="non-terminal residue" evidence="9">
    <location>
        <position position="218"/>
    </location>
</feature>
<comment type="similarity">
    <text evidence="2">Belongs to the FemABX family.</text>
</comment>
<comment type="subcellular location">
    <subcellularLocation>
        <location evidence="1">Cytoplasm</location>
    </subcellularLocation>
</comment>
<dbReference type="AlphaFoldDB" id="A0A6A8G2B7"/>
<dbReference type="PANTHER" id="PTHR36174:SF2">
    <property type="entry name" value="AMINOACYLTRANSFERASE FEMA"/>
    <property type="match status" value="1"/>
</dbReference>
<evidence type="ECO:0000256" key="7">
    <source>
        <dbReference type="ARBA" id="ARBA00023315"/>
    </source>
</evidence>
<evidence type="ECO:0000256" key="2">
    <source>
        <dbReference type="ARBA" id="ARBA00009943"/>
    </source>
</evidence>
<dbReference type="GO" id="GO:0009252">
    <property type="term" value="P:peptidoglycan biosynthetic process"/>
    <property type="evidence" value="ECO:0007669"/>
    <property type="project" value="UniProtKB-KW"/>
</dbReference>
<comment type="caution">
    <text evidence="9">The sequence shown here is derived from an EMBL/GenBank/DDBJ whole genome shotgun (WGS) entry which is preliminary data.</text>
</comment>
<evidence type="ECO:0000256" key="3">
    <source>
        <dbReference type="ARBA" id="ARBA00022490"/>
    </source>
</evidence>
<evidence type="ECO:0000256" key="8">
    <source>
        <dbReference type="ARBA" id="ARBA00023316"/>
    </source>
</evidence>
<reference evidence="9" key="1">
    <citation type="journal article" date="2018" name="Open Forum Infect. Dis.">
        <title>The Cefazolin Inoculum Effect Is Associated With Increased Mortality in Methicillin-Susceptible Staphylococcus aureus Bacteremia.</title>
        <authorList>
            <person name="Miller W.R."/>
            <person name="Seas C."/>
            <person name="Carvajal L.P."/>
            <person name="Diaz L."/>
            <person name="Echeverri A.M."/>
            <person name="Ferro C."/>
            <person name="Rios R."/>
            <person name="Porras P."/>
            <person name="Luna C."/>
            <person name="Gotuzzo E."/>
            <person name="Munita J.M."/>
            <person name="Nannini E."/>
            <person name="Carcamo C."/>
            <person name="Reyes J."/>
            <person name="Arias C.A."/>
        </authorList>
    </citation>
    <scope>NUCLEOTIDE SEQUENCE</scope>
    <source>
        <strain evidence="9">UA917</strain>
    </source>
</reference>
<keyword evidence="8" id="KW-0961">Cell wall biogenesis/degradation</keyword>
<sequence length="218" mass="26172">MELYNYRNKINHEAHIVGVKNDKNEVIAACLLTEARIFKFYKYFYSHRGPLLDYFDAKLVCYFFKELSKFIYKNRGVFILVDPYLIENLRDANGRIIKNYNNSVIVKMLGKIGYLHQGYTTGYSNKSQIRWISVLDLKDKDENQLLKEMEYQTRRNIKKTIEIGVKVEDLSIEETNRFYKLFQMAEEKHGFHFMNEDYFKRMQEIYKDKAMLKIACIK</sequence>
<evidence type="ECO:0000256" key="4">
    <source>
        <dbReference type="ARBA" id="ARBA00022679"/>
    </source>
</evidence>
<dbReference type="Gene3D" id="3.40.630.30">
    <property type="match status" value="2"/>
</dbReference>
<dbReference type="PANTHER" id="PTHR36174">
    <property type="entry name" value="LIPID II:GLYCINE GLYCYLTRANSFERASE"/>
    <property type="match status" value="1"/>
</dbReference>
<dbReference type="EMBL" id="WKIA01000322">
    <property type="protein sequence ID" value="MRV79457.1"/>
    <property type="molecule type" value="Genomic_DNA"/>
</dbReference>
<dbReference type="GO" id="GO:0005737">
    <property type="term" value="C:cytoplasm"/>
    <property type="evidence" value="ECO:0007669"/>
    <property type="project" value="UniProtKB-SubCell"/>
</dbReference>
<evidence type="ECO:0000313" key="9">
    <source>
        <dbReference type="EMBL" id="MRV79457.1"/>
    </source>
</evidence>
<dbReference type="GO" id="GO:0016755">
    <property type="term" value="F:aminoacyltransferase activity"/>
    <property type="evidence" value="ECO:0007669"/>
    <property type="project" value="InterPro"/>
</dbReference>
<dbReference type="GO" id="GO:0071555">
    <property type="term" value="P:cell wall organization"/>
    <property type="evidence" value="ECO:0007669"/>
    <property type="project" value="UniProtKB-KW"/>
</dbReference>
<keyword evidence="7" id="KW-0012">Acyltransferase</keyword>
<evidence type="ECO:0000256" key="5">
    <source>
        <dbReference type="ARBA" id="ARBA00022960"/>
    </source>
</evidence>
<dbReference type="GO" id="GO:0008360">
    <property type="term" value="P:regulation of cell shape"/>
    <property type="evidence" value="ECO:0007669"/>
    <property type="project" value="UniProtKB-KW"/>
</dbReference>
<proteinExistence type="inferred from homology"/>
<organism evidence="9">
    <name type="scientific">Staphylococcus aureus</name>
    <dbReference type="NCBI Taxonomy" id="1280"/>
    <lineage>
        <taxon>Bacteria</taxon>
        <taxon>Bacillati</taxon>
        <taxon>Bacillota</taxon>
        <taxon>Bacilli</taxon>
        <taxon>Bacillales</taxon>
        <taxon>Staphylococcaceae</taxon>
        <taxon>Staphylococcus</taxon>
    </lineage>
</organism>
<keyword evidence="6" id="KW-0573">Peptidoglycan synthesis</keyword>
<dbReference type="SUPFAM" id="SSF55729">
    <property type="entry name" value="Acyl-CoA N-acyltransferases (Nat)"/>
    <property type="match status" value="2"/>
</dbReference>
<dbReference type="PROSITE" id="PS51191">
    <property type="entry name" value="FEMABX"/>
    <property type="match status" value="1"/>
</dbReference>
<dbReference type="SMR" id="A0A6A8G2B7"/>
<evidence type="ECO:0000256" key="6">
    <source>
        <dbReference type="ARBA" id="ARBA00022984"/>
    </source>
</evidence>
<evidence type="ECO:0000256" key="1">
    <source>
        <dbReference type="ARBA" id="ARBA00004496"/>
    </source>
</evidence>
<keyword evidence="5" id="KW-0133">Cell shape</keyword>
<dbReference type="InterPro" id="IPR050644">
    <property type="entry name" value="PG_Glycine_Bridge_Synth"/>
</dbReference>
<dbReference type="Pfam" id="PF02388">
    <property type="entry name" value="FemAB"/>
    <property type="match status" value="1"/>
</dbReference>
<dbReference type="InterPro" id="IPR016181">
    <property type="entry name" value="Acyl_CoA_acyltransferase"/>
</dbReference>
<gene>
    <name evidence="9" type="primary">fmhC</name>
    <name evidence="9" type="ORF">GF572_13615</name>
</gene>
<protein>
    <submittedName>
        <fullName evidence="9">FemA/FemB family glycyltransferase FmhC</fullName>
    </submittedName>
</protein>